<dbReference type="CDD" id="cd05672">
    <property type="entry name" value="M20_ACY1L2-like"/>
    <property type="match status" value="1"/>
</dbReference>
<dbReference type="Proteomes" id="UP000216024">
    <property type="component" value="Unassembled WGS sequence"/>
</dbReference>
<dbReference type="GO" id="GO:0046657">
    <property type="term" value="P:folic acid catabolic process"/>
    <property type="evidence" value="ECO:0007669"/>
    <property type="project" value="TreeGrafter"/>
</dbReference>
<evidence type="ECO:0000256" key="1">
    <source>
        <dbReference type="PIRNR" id="PIRNR037226"/>
    </source>
</evidence>
<gene>
    <name evidence="3" type="ORF">CCE28_04035</name>
</gene>
<comment type="similarity">
    <text evidence="1">Belongs to the peptidase M20A family.</text>
</comment>
<proteinExistence type="inferred from homology"/>
<dbReference type="GO" id="GO:0016805">
    <property type="term" value="F:dipeptidase activity"/>
    <property type="evidence" value="ECO:0007669"/>
    <property type="project" value="InterPro"/>
</dbReference>
<reference evidence="3 4" key="1">
    <citation type="submission" date="2017-06" db="EMBL/GenBank/DDBJ databases">
        <title>Draft genome sequence of anaerobic fermentative bacterium Anaeromicrobium sediminis DY2726D isolated from West Pacific Ocean sediments.</title>
        <authorList>
            <person name="Zeng X."/>
        </authorList>
    </citation>
    <scope>NUCLEOTIDE SEQUENCE [LARGE SCALE GENOMIC DNA]</scope>
    <source>
        <strain evidence="3 4">DY2726D</strain>
    </source>
</reference>
<dbReference type="EMBL" id="NIBG01000002">
    <property type="protein sequence ID" value="PAB60717.1"/>
    <property type="molecule type" value="Genomic_DNA"/>
</dbReference>
<dbReference type="Gene3D" id="3.40.630.10">
    <property type="entry name" value="Zn peptidases"/>
    <property type="match status" value="1"/>
</dbReference>
<dbReference type="InterPro" id="IPR011650">
    <property type="entry name" value="Peptidase_M20_dimer"/>
</dbReference>
<dbReference type="PANTHER" id="PTHR30575:SF0">
    <property type="entry name" value="XAA-ARG DIPEPTIDASE"/>
    <property type="match status" value="1"/>
</dbReference>
<dbReference type="InterPro" id="IPR052030">
    <property type="entry name" value="Peptidase_M20/M20A_hydrolases"/>
</dbReference>
<dbReference type="Pfam" id="PF01546">
    <property type="entry name" value="Peptidase_M20"/>
    <property type="match status" value="1"/>
</dbReference>
<dbReference type="InterPro" id="IPR036264">
    <property type="entry name" value="Bact_exopeptidase_dim_dom"/>
</dbReference>
<dbReference type="NCBIfam" id="TIGR01891">
    <property type="entry name" value="amidohydrolases"/>
    <property type="match status" value="1"/>
</dbReference>
<dbReference type="Gene3D" id="3.30.70.360">
    <property type="match status" value="1"/>
</dbReference>
<evidence type="ECO:0000259" key="2">
    <source>
        <dbReference type="Pfam" id="PF07687"/>
    </source>
</evidence>
<sequence length="396" mass="43318">MYIYTKSRGGSIVKNIIVSEIKEIKDELIEINDFMYNYPELGNEEFKSSKLLKDILIKYGFTVESNLANQKTSFKAVYDSKKDGPTIGFLCEYDALPDIGHGCGHNMIGTMGVGAGIALSKVIDEIGGKIVVLGTPAEETDGGKVHMVNAGVFEDIDVAMIVHPAEKSFNSGTSLAMDAIEFEFIGKPSHAAAEPEAGINALDGVIMTFNGINALREHLKSDVRIHGIIKEGGVAANIVPERAVAQFYVRSKKRNYLNEVVDKVNDIAKGASLMTGATLNIRNYEISYDDMRTNEVLSKVFKDNMKYMDVDDLEENRSGLGSIDMGNVSYVVPSIHPYIGIKEGVVAHTKEFADNTITPKAHERIIQGACAMALSGYDVIMDKELLKAIKDAFENK</sequence>
<protein>
    <recommendedName>
        <fullName evidence="1">Peptidase M20 domain-containing protein 2</fullName>
    </recommendedName>
</protein>
<evidence type="ECO:0000313" key="4">
    <source>
        <dbReference type="Proteomes" id="UP000216024"/>
    </source>
</evidence>
<dbReference type="GO" id="GO:0005737">
    <property type="term" value="C:cytoplasm"/>
    <property type="evidence" value="ECO:0007669"/>
    <property type="project" value="TreeGrafter"/>
</dbReference>
<feature type="domain" description="Peptidase M20 dimerisation" evidence="2">
    <location>
        <begin position="181"/>
        <end position="269"/>
    </location>
</feature>
<dbReference type="FunFam" id="3.30.70.360:FF:000004">
    <property type="entry name" value="Peptidase M20 domain-containing protein 2"/>
    <property type="match status" value="1"/>
</dbReference>
<keyword evidence="3" id="KW-0378">Hydrolase</keyword>
<dbReference type="Pfam" id="PF07687">
    <property type="entry name" value="M20_dimer"/>
    <property type="match status" value="1"/>
</dbReference>
<accession>A0A267MMQ5</accession>
<comment type="caution">
    <text evidence="3">The sequence shown here is derived from an EMBL/GenBank/DDBJ whole genome shotgun (WGS) entry which is preliminary data.</text>
</comment>
<name>A0A267MMQ5_9FIRM</name>
<dbReference type="SUPFAM" id="SSF55031">
    <property type="entry name" value="Bacterial exopeptidase dimerisation domain"/>
    <property type="match status" value="1"/>
</dbReference>
<dbReference type="InterPro" id="IPR017439">
    <property type="entry name" value="Amidohydrolase"/>
</dbReference>
<keyword evidence="4" id="KW-1185">Reference proteome</keyword>
<dbReference type="SUPFAM" id="SSF53187">
    <property type="entry name" value="Zn-dependent exopeptidases"/>
    <property type="match status" value="1"/>
</dbReference>
<dbReference type="OrthoDB" id="9781032at2"/>
<dbReference type="PIRSF" id="PIRSF037226">
    <property type="entry name" value="Amidohydrolase_ACY1L2_prd"/>
    <property type="match status" value="1"/>
</dbReference>
<dbReference type="GO" id="GO:0071713">
    <property type="term" value="F:para-aminobenzoyl-glutamate hydrolase activity"/>
    <property type="evidence" value="ECO:0007669"/>
    <property type="project" value="TreeGrafter"/>
</dbReference>
<dbReference type="InterPro" id="IPR002933">
    <property type="entry name" value="Peptidase_M20"/>
</dbReference>
<organism evidence="3 4">
    <name type="scientific">Anaeromicrobium sediminis</name>
    <dbReference type="NCBI Taxonomy" id="1478221"/>
    <lineage>
        <taxon>Bacteria</taxon>
        <taxon>Bacillati</taxon>
        <taxon>Bacillota</taxon>
        <taxon>Clostridia</taxon>
        <taxon>Peptostreptococcales</taxon>
        <taxon>Thermotaleaceae</taxon>
        <taxon>Anaeromicrobium</taxon>
    </lineage>
</organism>
<dbReference type="PANTHER" id="PTHR30575">
    <property type="entry name" value="PEPTIDASE M20"/>
    <property type="match status" value="1"/>
</dbReference>
<dbReference type="InterPro" id="IPR017144">
    <property type="entry name" value="Xaa-Arg_dipeptidase"/>
</dbReference>
<dbReference type="AlphaFoldDB" id="A0A267MMQ5"/>
<evidence type="ECO:0000313" key="3">
    <source>
        <dbReference type="EMBL" id="PAB60717.1"/>
    </source>
</evidence>